<dbReference type="PANTHER" id="PTHR44196:SF1">
    <property type="entry name" value="DEHYDROGENASE_REDUCTASE SDR FAMILY MEMBER 7B"/>
    <property type="match status" value="1"/>
</dbReference>
<evidence type="ECO:0000313" key="5">
    <source>
        <dbReference type="EMBL" id="PTU30432.1"/>
    </source>
</evidence>
<sequence length="253" mass="26559">MNNRAKNSGGLIVTNASHQSKPVVVVTGASQGIGAAIAERFASRVSGVQLALVATNAERLSSVAQKCRAIGATAEIFPTDLNDNAQVECLAAEVHKTFGHVDVLINNAGRWRGGAAHEMSVSDFAQVLQDNLINMFAVTRAFLPPMLERGSGDVFLMSSTSGLVGLANNAAYCAAKHGVAGFSKALRAEVAGRGIRVCCVYPGGTESPSWEGSGVDVKTLMSAEDVADVFVDAYQRSRRTVLEDIILRPLAAL</sequence>
<gene>
    <name evidence="5" type="ORF">CJD38_12965</name>
</gene>
<feature type="domain" description="Ketoreductase" evidence="4">
    <location>
        <begin position="22"/>
        <end position="213"/>
    </location>
</feature>
<dbReference type="AlphaFoldDB" id="A0A2T5MCX9"/>
<dbReference type="CDD" id="cd05233">
    <property type="entry name" value="SDR_c"/>
    <property type="match status" value="1"/>
</dbReference>
<name>A0A2T5MCX9_9GAMM</name>
<dbReference type="PRINTS" id="PR00080">
    <property type="entry name" value="SDRFAMILY"/>
</dbReference>
<evidence type="ECO:0000256" key="3">
    <source>
        <dbReference type="RuleBase" id="RU000363"/>
    </source>
</evidence>
<evidence type="ECO:0000256" key="1">
    <source>
        <dbReference type="ARBA" id="ARBA00006484"/>
    </source>
</evidence>
<dbReference type="GO" id="GO:0016491">
    <property type="term" value="F:oxidoreductase activity"/>
    <property type="evidence" value="ECO:0007669"/>
    <property type="project" value="UniProtKB-KW"/>
</dbReference>
<dbReference type="PROSITE" id="PS00061">
    <property type="entry name" value="ADH_SHORT"/>
    <property type="match status" value="1"/>
</dbReference>
<reference evidence="5 6" key="1">
    <citation type="submission" date="2018-04" db="EMBL/GenBank/DDBJ databases">
        <title>Novel species isolated from glacier.</title>
        <authorList>
            <person name="Liu Q."/>
            <person name="Xin Y.-H."/>
        </authorList>
    </citation>
    <scope>NUCLEOTIDE SEQUENCE [LARGE SCALE GENOMIC DNA]</scope>
    <source>
        <strain evidence="5 6">GT1R17</strain>
    </source>
</reference>
<proteinExistence type="inferred from homology"/>
<dbReference type="OrthoDB" id="9810734at2"/>
<dbReference type="Gene3D" id="3.40.50.720">
    <property type="entry name" value="NAD(P)-binding Rossmann-like Domain"/>
    <property type="match status" value="1"/>
</dbReference>
<dbReference type="InterPro" id="IPR057326">
    <property type="entry name" value="KR_dom"/>
</dbReference>
<organism evidence="5 6">
    <name type="scientific">Stenotrophobium rhamnosiphilum</name>
    <dbReference type="NCBI Taxonomy" id="2029166"/>
    <lineage>
        <taxon>Bacteria</taxon>
        <taxon>Pseudomonadati</taxon>
        <taxon>Pseudomonadota</taxon>
        <taxon>Gammaproteobacteria</taxon>
        <taxon>Nevskiales</taxon>
        <taxon>Nevskiaceae</taxon>
        <taxon>Stenotrophobium</taxon>
    </lineage>
</organism>
<evidence type="ECO:0000259" key="4">
    <source>
        <dbReference type="SMART" id="SM00822"/>
    </source>
</evidence>
<dbReference type="InterPro" id="IPR036291">
    <property type="entry name" value="NAD(P)-bd_dom_sf"/>
</dbReference>
<keyword evidence="6" id="KW-1185">Reference proteome</keyword>
<dbReference type="GO" id="GO:0016020">
    <property type="term" value="C:membrane"/>
    <property type="evidence" value="ECO:0007669"/>
    <property type="project" value="TreeGrafter"/>
</dbReference>
<dbReference type="SMART" id="SM00822">
    <property type="entry name" value="PKS_KR"/>
    <property type="match status" value="1"/>
</dbReference>
<evidence type="ECO:0000256" key="2">
    <source>
        <dbReference type="ARBA" id="ARBA00023002"/>
    </source>
</evidence>
<dbReference type="SUPFAM" id="SSF51735">
    <property type="entry name" value="NAD(P)-binding Rossmann-fold domains"/>
    <property type="match status" value="1"/>
</dbReference>
<dbReference type="Proteomes" id="UP000244248">
    <property type="component" value="Unassembled WGS sequence"/>
</dbReference>
<accession>A0A2T5MCX9</accession>
<protein>
    <submittedName>
        <fullName evidence="5">NAD(P)-dependent oxidoreductase</fullName>
    </submittedName>
</protein>
<dbReference type="PANTHER" id="PTHR44196">
    <property type="entry name" value="DEHYDROGENASE/REDUCTASE SDR FAMILY MEMBER 7B"/>
    <property type="match status" value="1"/>
</dbReference>
<dbReference type="InterPro" id="IPR020904">
    <property type="entry name" value="Sc_DH/Rdtase_CS"/>
</dbReference>
<comment type="similarity">
    <text evidence="1 3">Belongs to the short-chain dehydrogenases/reductases (SDR) family.</text>
</comment>
<comment type="caution">
    <text evidence="5">The sequence shown here is derived from an EMBL/GenBank/DDBJ whole genome shotgun (WGS) entry which is preliminary data.</text>
</comment>
<dbReference type="Pfam" id="PF00106">
    <property type="entry name" value="adh_short"/>
    <property type="match status" value="1"/>
</dbReference>
<evidence type="ECO:0000313" key="6">
    <source>
        <dbReference type="Proteomes" id="UP000244248"/>
    </source>
</evidence>
<dbReference type="InterPro" id="IPR002347">
    <property type="entry name" value="SDR_fam"/>
</dbReference>
<dbReference type="PRINTS" id="PR00081">
    <property type="entry name" value="GDHRDH"/>
</dbReference>
<dbReference type="EMBL" id="QANS01000005">
    <property type="protein sequence ID" value="PTU30432.1"/>
    <property type="molecule type" value="Genomic_DNA"/>
</dbReference>
<keyword evidence="2" id="KW-0560">Oxidoreductase</keyword>